<keyword evidence="3" id="KW-0732">Signal</keyword>
<dbReference type="PROSITE" id="PS51155">
    <property type="entry name" value="CHIT_BIND_RR_2"/>
    <property type="match status" value="2"/>
</dbReference>
<protein>
    <submittedName>
        <fullName evidence="4">Pro-resilin-like 51</fullName>
    </submittedName>
</protein>
<dbReference type="Pfam" id="PF00379">
    <property type="entry name" value="Chitin_bind_4"/>
    <property type="match status" value="2"/>
</dbReference>
<dbReference type="EMBL" id="JAHLQT010035946">
    <property type="protein sequence ID" value="KAG7158017.1"/>
    <property type="molecule type" value="Genomic_DNA"/>
</dbReference>
<keyword evidence="1 2" id="KW-0193">Cuticle</keyword>
<proteinExistence type="predicted"/>
<organism evidence="4 5">
    <name type="scientific">Homarus americanus</name>
    <name type="common">American lobster</name>
    <dbReference type="NCBI Taxonomy" id="6706"/>
    <lineage>
        <taxon>Eukaryota</taxon>
        <taxon>Metazoa</taxon>
        <taxon>Ecdysozoa</taxon>
        <taxon>Arthropoda</taxon>
        <taxon>Crustacea</taxon>
        <taxon>Multicrustacea</taxon>
        <taxon>Malacostraca</taxon>
        <taxon>Eumalacostraca</taxon>
        <taxon>Eucarida</taxon>
        <taxon>Decapoda</taxon>
        <taxon>Pleocyemata</taxon>
        <taxon>Astacidea</taxon>
        <taxon>Nephropoidea</taxon>
        <taxon>Nephropidae</taxon>
        <taxon>Homarus</taxon>
    </lineage>
</organism>
<accession>A0A8J5MNX5</accession>
<dbReference type="AlphaFoldDB" id="A0A8J5MNX5"/>
<evidence type="ECO:0000313" key="5">
    <source>
        <dbReference type="Proteomes" id="UP000747542"/>
    </source>
</evidence>
<dbReference type="InterPro" id="IPR051217">
    <property type="entry name" value="Insect_Cuticle_Struc_Prot"/>
</dbReference>
<dbReference type="InterPro" id="IPR031311">
    <property type="entry name" value="CHIT_BIND_RR_consensus"/>
</dbReference>
<dbReference type="PANTHER" id="PTHR12236">
    <property type="entry name" value="STRUCTURAL CONTITUENT OF CUTICLE"/>
    <property type="match status" value="1"/>
</dbReference>
<sequence>MFTSVALMCMLVAVGVALPGGYQPSYNVPTPYTFNYGVTAGNTNFGQHESGDGRNVRGKYYVHLPDGRVQTVGYRADGSGFHPTVPIPYTFNYGVTAGNNNFGQHESGDGRNVRGKYYVHLPDGRVQTVGYRADGSGFHPTVSYQGTASHPGYGYGYH</sequence>
<reference evidence="4" key="1">
    <citation type="journal article" date="2021" name="Sci. Adv.">
        <title>The American lobster genome reveals insights on longevity, neural, and immune adaptations.</title>
        <authorList>
            <person name="Polinski J.M."/>
            <person name="Zimin A.V."/>
            <person name="Clark K.F."/>
            <person name="Kohn A.B."/>
            <person name="Sadowski N."/>
            <person name="Timp W."/>
            <person name="Ptitsyn A."/>
            <person name="Khanna P."/>
            <person name="Romanova D.Y."/>
            <person name="Williams P."/>
            <person name="Greenwood S.J."/>
            <person name="Moroz L.L."/>
            <person name="Walt D.R."/>
            <person name="Bodnar A.G."/>
        </authorList>
    </citation>
    <scope>NUCLEOTIDE SEQUENCE</scope>
    <source>
        <strain evidence="4">GMGI-L3</strain>
    </source>
</reference>
<dbReference type="GO" id="GO:0031012">
    <property type="term" value="C:extracellular matrix"/>
    <property type="evidence" value="ECO:0007669"/>
    <property type="project" value="TreeGrafter"/>
</dbReference>
<gene>
    <name evidence="4" type="ORF">Hamer_G014899</name>
</gene>
<evidence type="ECO:0000256" key="3">
    <source>
        <dbReference type="SAM" id="SignalP"/>
    </source>
</evidence>
<dbReference type="GO" id="GO:0042302">
    <property type="term" value="F:structural constituent of cuticle"/>
    <property type="evidence" value="ECO:0007669"/>
    <property type="project" value="UniProtKB-UniRule"/>
</dbReference>
<name>A0A8J5MNX5_HOMAM</name>
<dbReference type="Proteomes" id="UP000747542">
    <property type="component" value="Unassembled WGS sequence"/>
</dbReference>
<keyword evidence="5" id="KW-1185">Reference proteome</keyword>
<dbReference type="PANTHER" id="PTHR12236:SF79">
    <property type="entry name" value="CUTICULAR PROTEIN 50CB-RELATED"/>
    <property type="match status" value="1"/>
</dbReference>
<feature type="chain" id="PRO_5035258392" evidence="3">
    <location>
        <begin position="18"/>
        <end position="158"/>
    </location>
</feature>
<feature type="signal peptide" evidence="3">
    <location>
        <begin position="1"/>
        <end position="17"/>
    </location>
</feature>
<evidence type="ECO:0000256" key="1">
    <source>
        <dbReference type="ARBA" id="ARBA00022460"/>
    </source>
</evidence>
<dbReference type="InterPro" id="IPR000618">
    <property type="entry name" value="Insect_cuticle"/>
</dbReference>
<dbReference type="PROSITE" id="PS00233">
    <property type="entry name" value="CHIT_BIND_RR_1"/>
    <property type="match status" value="2"/>
</dbReference>
<evidence type="ECO:0000313" key="4">
    <source>
        <dbReference type="EMBL" id="KAG7158017.1"/>
    </source>
</evidence>
<evidence type="ECO:0000256" key="2">
    <source>
        <dbReference type="PROSITE-ProRule" id="PRU00497"/>
    </source>
</evidence>
<dbReference type="GO" id="GO:0005615">
    <property type="term" value="C:extracellular space"/>
    <property type="evidence" value="ECO:0007669"/>
    <property type="project" value="TreeGrafter"/>
</dbReference>
<comment type="caution">
    <text evidence="4">The sequence shown here is derived from an EMBL/GenBank/DDBJ whole genome shotgun (WGS) entry which is preliminary data.</text>
</comment>